<evidence type="ECO:0000256" key="3">
    <source>
        <dbReference type="ARBA" id="ARBA00023015"/>
    </source>
</evidence>
<feature type="compositionally biased region" description="Low complexity" evidence="6">
    <location>
        <begin position="281"/>
        <end position="293"/>
    </location>
</feature>
<dbReference type="PANTHER" id="PTHR13556:SF2">
    <property type="entry name" value="TRANSCRIPTIONAL ADAPTER 3"/>
    <property type="match status" value="1"/>
</dbReference>
<dbReference type="EMBL" id="JAIFTH010000022">
    <property type="protein sequence ID" value="KAG9511201.1"/>
    <property type="molecule type" value="Genomic_DNA"/>
</dbReference>
<feature type="compositionally biased region" description="Polar residues" evidence="6">
    <location>
        <begin position="71"/>
        <end position="92"/>
    </location>
</feature>
<feature type="compositionally biased region" description="Basic residues" evidence="6">
    <location>
        <begin position="157"/>
        <end position="173"/>
    </location>
</feature>
<dbReference type="PANTHER" id="PTHR13556">
    <property type="entry name" value="TRANSCRIPTIONAL ADAPTER 3-RELATED"/>
    <property type="match status" value="1"/>
</dbReference>
<protein>
    <submittedName>
        <fullName evidence="7">Transcriptional adapter 3-B</fullName>
    </submittedName>
</protein>
<organism evidence="7 8">
    <name type="scientific">Fragariocoptes setiger</name>
    <dbReference type="NCBI Taxonomy" id="1670756"/>
    <lineage>
        <taxon>Eukaryota</taxon>
        <taxon>Metazoa</taxon>
        <taxon>Ecdysozoa</taxon>
        <taxon>Arthropoda</taxon>
        <taxon>Chelicerata</taxon>
        <taxon>Arachnida</taxon>
        <taxon>Acari</taxon>
        <taxon>Acariformes</taxon>
        <taxon>Trombidiformes</taxon>
        <taxon>Prostigmata</taxon>
        <taxon>Eupodina</taxon>
        <taxon>Eriophyoidea</taxon>
        <taxon>Phytoptidae</taxon>
        <taxon>Fragariocoptes</taxon>
    </lineage>
</organism>
<feature type="non-terminal residue" evidence="7">
    <location>
        <position position="1"/>
    </location>
</feature>
<dbReference type="Pfam" id="PF10198">
    <property type="entry name" value="Ada3"/>
    <property type="match status" value="1"/>
</dbReference>
<dbReference type="InterPro" id="IPR019340">
    <property type="entry name" value="Histone_AcTrfase_su3"/>
</dbReference>
<comment type="subcellular location">
    <subcellularLocation>
        <location evidence="1">Nucleus</location>
    </subcellularLocation>
</comment>
<keyword evidence="3" id="KW-0805">Transcription regulation</keyword>
<dbReference type="Proteomes" id="UP000825002">
    <property type="component" value="Unassembled WGS sequence"/>
</dbReference>
<feature type="compositionally biased region" description="Polar residues" evidence="6">
    <location>
        <begin position="338"/>
        <end position="350"/>
    </location>
</feature>
<keyword evidence="5" id="KW-0539">Nucleus</keyword>
<sequence>AKTTTMWCITKGSHDSIAVEDLDSLQVELEKTLVNVIQKKWHYEQELGLITPGGHSIDNSSQDSSRHSELAASNGTSSVSGDSRPANNSNSEISNIVTITTKNLAAVGANSESAASANSNHLSTPVVINSSVIPICRPAEDRNNSIQATLSNSVPVKRNHHSKTNKKSAKRPRPGSTLANVGNYDTTGLLARNDVPEKFWPFVSRYCVEPTKEQFETLEQMLVEYQDTSEYFKIPNLGIKKTNVRSPKKGGADVRSPGGSQGLSPDRSLSSSGKKKKSSDAKSSASNRANSSGDNCFGALTQRLVSCLIEEDLNSLSEAETEVGIAAVNAHNSVHIAASSSSPTTGNSGASLGRKKPHNAQSNGLNRIPSLKNLDLGSVKQLEKNIRRELERHQILNKSDEVLSIEDDDDDDDEDEIVRELKSCQSELSVIQAFNEATLGRMMSQAKKRAELEEARRSLDAINIEVIECYQKLLQAKQKKRNPTKRERDIAKRAVREQEVIFKRCDELASSLSID</sequence>
<keyword evidence="4" id="KW-0804">Transcription</keyword>
<evidence type="ECO:0000256" key="2">
    <source>
        <dbReference type="ARBA" id="ARBA00005330"/>
    </source>
</evidence>
<reference evidence="7 8" key="1">
    <citation type="submission" date="2020-10" db="EMBL/GenBank/DDBJ databases">
        <authorList>
            <person name="Klimov P.B."/>
            <person name="Dyachkov S.M."/>
            <person name="Chetverikov P.E."/>
        </authorList>
    </citation>
    <scope>NUCLEOTIDE SEQUENCE [LARGE SCALE GENOMIC DNA]</scope>
    <source>
        <strain evidence="7">BMOC 18-1129-001#AD2665</strain>
        <tissue evidence="7">Entire mites</tissue>
    </source>
</reference>
<comment type="caution">
    <text evidence="7">The sequence shown here is derived from an EMBL/GenBank/DDBJ whole genome shotgun (WGS) entry which is preliminary data.</text>
</comment>
<evidence type="ECO:0000256" key="5">
    <source>
        <dbReference type="ARBA" id="ARBA00023242"/>
    </source>
</evidence>
<evidence type="ECO:0000256" key="6">
    <source>
        <dbReference type="SAM" id="MobiDB-lite"/>
    </source>
</evidence>
<feature type="region of interest" description="Disordered" evidence="6">
    <location>
        <begin position="242"/>
        <end position="293"/>
    </location>
</feature>
<evidence type="ECO:0000313" key="7">
    <source>
        <dbReference type="EMBL" id="KAG9511201.1"/>
    </source>
</evidence>
<evidence type="ECO:0000256" key="1">
    <source>
        <dbReference type="ARBA" id="ARBA00004123"/>
    </source>
</evidence>
<gene>
    <name evidence="7" type="primary">tada3-b</name>
    <name evidence="7" type="ORF">GZH46_00231</name>
</gene>
<evidence type="ECO:0000256" key="4">
    <source>
        <dbReference type="ARBA" id="ARBA00023163"/>
    </source>
</evidence>
<feature type="region of interest" description="Disordered" evidence="6">
    <location>
        <begin position="338"/>
        <end position="368"/>
    </location>
</feature>
<keyword evidence="8" id="KW-1185">Reference proteome</keyword>
<comment type="similarity">
    <text evidence="2">Belongs to the NGG1 family.</text>
</comment>
<accession>A0ABQ7SCT3</accession>
<proteinExistence type="inferred from homology"/>
<evidence type="ECO:0000313" key="8">
    <source>
        <dbReference type="Proteomes" id="UP000825002"/>
    </source>
</evidence>
<feature type="region of interest" description="Disordered" evidence="6">
    <location>
        <begin position="54"/>
        <end position="92"/>
    </location>
</feature>
<feature type="region of interest" description="Disordered" evidence="6">
    <location>
        <begin position="148"/>
        <end position="178"/>
    </location>
</feature>
<name>A0ABQ7SCT3_9ACAR</name>